<comment type="subunit">
    <text evidence="2">Homotrimer.</text>
</comment>
<dbReference type="PANTHER" id="PTHR34501">
    <property type="entry name" value="PROTEIN YDDL-RELATED"/>
    <property type="match status" value="1"/>
</dbReference>
<dbReference type="InterPro" id="IPR050298">
    <property type="entry name" value="Gram-neg_bact_OMP"/>
</dbReference>
<dbReference type="Pfam" id="PF13609">
    <property type="entry name" value="Porin_4"/>
    <property type="match status" value="1"/>
</dbReference>
<dbReference type="AlphaFoldDB" id="A0A1G6LU89"/>
<dbReference type="Proteomes" id="UP000198908">
    <property type="component" value="Unassembled WGS sequence"/>
</dbReference>
<dbReference type="STRING" id="416944.SAMN05421548_10730"/>
<gene>
    <name evidence="13" type="ORF">SAMN05421548_10730</name>
</gene>
<evidence type="ECO:0000256" key="3">
    <source>
        <dbReference type="ARBA" id="ARBA00022448"/>
    </source>
</evidence>
<dbReference type="Gene3D" id="2.40.160.10">
    <property type="entry name" value="Porin"/>
    <property type="match status" value="1"/>
</dbReference>
<comment type="subcellular location">
    <subcellularLocation>
        <location evidence="1">Cell outer membrane</location>
        <topology evidence="1">Multi-pass membrane protein</topology>
    </subcellularLocation>
</comment>
<feature type="domain" description="Porin" evidence="12">
    <location>
        <begin position="16"/>
        <end position="325"/>
    </location>
</feature>
<evidence type="ECO:0000256" key="6">
    <source>
        <dbReference type="ARBA" id="ARBA00022729"/>
    </source>
</evidence>
<evidence type="ECO:0000313" key="13">
    <source>
        <dbReference type="EMBL" id="SDC46266.1"/>
    </source>
</evidence>
<reference evidence="14" key="1">
    <citation type="submission" date="2016-09" db="EMBL/GenBank/DDBJ databases">
        <authorList>
            <person name="Varghese N."/>
            <person name="Submissions S."/>
        </authorList>
    </citation>
    <scope>NUCLEOTIDE SEQUENCE [LARGE SCALE GENOMIC DNA]</scope>
    <source>
        <strain evidence="14">TNe-862</strain>
    </source>
</reference>
<keyword evidence="9" id="KW-0472">Membrane</keyword>
<name>A0A1G6LU89_9BURK</name>
<evidence type="ECO:0000256" key="4">
    <source>
        <dbReference type="ARBA" id="ARBA00022452"/>
    </source>
</evidence>
<protein>
    <submittedName>
        <fullName evidence="13">Outer membrane protein (Porin)</fullName>
    </submittedName>
</protein>
<sequence>MKMKRHTLPLACCGLLTLACTAAHAQSSITLYGIVDAGVEYVNRVPQGTQTGSVIREQSGNLAGSRWGLKGTEDLGGGYKAVFTLEGGFNVNTGALGQSGRLFGRKAFVGLATPYGTLTLGRHQNLFYELMYKYDALTFNPSYSAQSMDSQFVNRADNSVRYGVHLGDVTFAALYSTGFDATIPNGGSVPGATKVGREMSAAILYDRGPFSIGLTYDQLQGTSIATQSNAQQRALLGVSYDLGPVTTLAGLRWLNTRNTDVPPSSLLYWGGVTWRVNAPLAVSASVYHTQFRNPHGGPTMGVLLVDYSLSKRTDVYAEGAYVANRSFSDVGIRGTGVDIAPGMDQTGVTVGIRHAF</sequence>
<evidence type="ECO:0000259" key="12">
    <source>
        <dbReference type="Pfam" id="PF13609"/>
    </source>
</evidence>
<dbReference type="PANTHER" id="PTHR34501:SF9">
    <property type="entry name" value="MAJOR OUTER MEMBRANE PROTEIN P.IA"/>
    <property type="match status" value="1"/>
</dbReference>
<evidence type="ECO:0000256" key="9">
    <source>
        <dbReference type="ARBA" id="ARBA00023136"/>
    </source>
</evidence>
<dbReference type="CDD" id="cd00342">
    <property type="entry name" value="gram_neg_porins"/>
    <property type="match status" value="1"/>
</dbReference>
<evidence type="ECO:0000256" key="10">
    <source>
        <dbReference type="ARBA" id="ARBA00023237"/>
    </source>
</evidence>
<keyword evidence="8" id="KW-0626">Porin</keyword>
<accession>A0A1G6LU89</accession>
<feature type="chain" id="PRO_5011746567" evidence="11">
    <location>
        <begin position="26"/>
        <end position="356"/>
    </location>
</feature>
<evidence type="ECO:0000256" key="7">
    <source>
        <dbReference type="ARBA" id="ARBA00023065"/>
    </source>
</evidence>
<keyword evidence="14" id="KW-1185">Reference proteome</keyword>
<dbReference type="GO" id="GO:0006811">
    <property type="term" value="P:monoatomic ion transport"/>
    <property type="evidence" value="ECO:0007669"/>
    <property type="project" value="UniProtKB-KW"/>
</dbReference>
<keyword evidence="7" id="KW-0406">Ion transport</keyword>
<dbReference type="EMBL" id="FMYQ01000007">
    <property type="protein sequence ID" value="SDC46266.1"/>
    <property type="molecule type" value="Genomic_DNA"/>
</dbReference>
<evidence type="ECO:0000313" key="14">
    <source>
        <dbReference type="Proteomes" id="UP000198908"/>
    </source>
</evidence>
<evidence type="ECO:0000256" key="11">
    <source>
        <dbReference type="SAM" id="SignalP"/>
    </source>
</evidence>
<organism evidence="13 14">
    <name type="scientific">Paraburkholderia lycopersici</name>
    <dbReference type="NCBI Taxonomy" id="416944"/>
    <lineage>
        <taxon>Bacteria</taxon>
        <taxon>Pseudomonadati</taxon>
        <taxon>Pseudomonadota</taxon>
        <taxon>Betaproteobacteria</taxon>
        <taxon>Burkholderiales</taxon>
        <taxon>Burkholderiaceae</taxon>
        <taxon>Paraburkholderia</taxon>
    </lineage>
</organism>
<keyword evidence="10" id="KW-0998">Cell outer membrane</keyword>
<dbReference type="GO" id="GO:0015288">
    <property type="term" value="F:porin activity"/>
    <property type="evidence" value="ECO:0007669"/>
    <property type="project" value="UniProtKB-KW"/>
</dbReference>
<dbReference type="OrthoDB" id="8679056at2"/>
<dbReference type="RefSeq" id="WP_091996554.1">
    <property type="nucleotide sequence ID" value="NZ_FMYQ01000007.1"/>
</dbReference>
<keyword evidence="5" id="KW-0812">Transmembrane</keyword>
<keyword evidence="6 11" id="KW-0732">Signal</keyword>
<feature type="signal peptide" evidence="11">
    <location>
        <begin position="1"/>
        <end position="25"/>
    </location>
</feature>
<dbReference type="PROSITE" id="PS51257">
    <property type="entry name" value="PROKAR_LIPOPROTEIN"/>
    <property type="match status" value="1"/>
</dbReference>
<evidence type="ECO:0000256" key="1">
    <source>
        <dbReference type="ARBA" id="ARBA00004571"/>
    </source>
</evidence>
<dbReference type="InterPro" id="IPR023614">
    <property type="entry name" value="Porin_dom_sf"/>
</dbReference>
<proteinExistence type="predicted"/>
<evidence type="ECO:0000256" key="8">
    <source>
        <dbReference type="ARBA" id="ARBA00023114"/>
    </source>
</evidence>
<dbReference type="GO" id="GO:0046930">
    <property type="term" value="C:pore complex"/>
    <property type="evidence" value="ECO:0007669"/>
    <property type="project" value="UniProtKB-KW"/>
</dbReference>
<evidence type="ECO:0000256" key="2">
    <source>
        <dbReference type="ARBA" id="ARBA00011233"/>
    </source>
</evidence>
<dbReference type="InterPro" id="IPR033900">
    <property type="entry name" value="Gram_neg_porin_domain"/>
</dbReference>
<keyword evidence="3" id="KW-0813">Transport</keyword>
<evidence type="ECO:0000256" key="5">
    <source>
        <dbReference type="ARBA" id="ARBA00022692"/>
    </source>
</evidence>
<dbReference type="SUPFAM" id="SSF56935">
    <property type="entry name" value="Porins"/>
    <property type="match status" value="1"/>
</dbReference>
<keyword evidence="4" id="KW-1134">Transmembrane beta strand</keyword>
<dbReference type="GO" id="GO:0009279">
    <property type="term" value="C:cell outer membrane"/>
    <property type="evidence" value="ECO:0007669"/>
    <property type="project" value="UniProtKB-SubCell"/>
</dbReference>